<name>A0A7K4NJ51_9ARCH</name>
<dbReference type="Proteomes" id="UP000563820">
    <property type="component" value="Unassembled WGS sequence"/>
</dbReference>
<evidence type="ECO:0000313" key="8">
    <source>
        <dbReference type="Proteomes" id="UP000520052"/>
    </source>
</evidence>
<dbReference type="EMBL" id="JACATD010000007">
    <property type="protein sequence ID" value="NWK01358.1"/>
    <property type="molecule type" value="Genomic_DNA"/>
</dbReference>
<dbReference type="AlphaFoldDB" id="A0A7K4NJ51"/>
<evidence type="ECO:0000313" key="5">
    <source>
        <dbReference type="EMBL" id="NWK07723.1"/>
    </source>
</evidence>
<dbReference type="Proteomes" id="UP000549797">
    <property type="component" value="Unassembled WGS sequence"/>
</dbReference>
<evidence type="ECO:0008006" key="15">
    <source>
        <dbReference type="Google" id="ProtNLM"/>
    </source>
</evidence>
<proteinExistence type="predicted"/>
<accession>A0A7K4NJ51</accession>
<dbReference type="EMBL" id="JACATF010000017">
    <property type="protein sequence ID" value="NWK07723.1"/>
    <property type="molecule type" value="Genomic_DNA"/>
</dbReference>
<evidence type="ECO:0000313" key="11">
    <source>
        <dbReference type="Proteomes" id="UP000549797"/>
    </source>
</evidence>
<dbReference type="SUPFAM" id="SSF109604">
    <property type="entry name" value="HD-domain/PDEase-like"/>
    <property type="match status" value="1"/>
</dbReference>
<dbReference type="Proteomes" id="UP000535457">
    <property type="component" value="Unassembled WGS sequence"/>
</dbReference>
<dbReference type="EMBL" id="JACATH010000010">
    <property type="protein sequence ID" value="NWJ57675.1"/>
    <property type="molecule type" value="Genomic_DNA"/>
</dbReference>
<evidence type="ECO:0000313" key="14">
    <source>
        <dbReference type="Proteomes" id="UP000575480"/>
    </source>
</evidence>
<evidence type="ECO:0000313" key="10">
    <source>
        <dbReference type="Proteomes" id="UP000547822"/>
    </source>
</evidence>
<dbReference type="Proteomes" id="UP000547822">
    <property type="component" value="Unassembled WGS sequence"/>
</dbReference>
<evidence type="ECO:0000313" key="3">
    <source>
        <dbReference type="EMBL" id="NWJ84270.1"/>
    </source>
</evidence>
<dbReference type="EMBL" id="JACATE010000016">
    <property type="protein sequence ID" value="NWJ29221.1"/>
    <property type="molecule type" value="Genomic_DNA"/>
</dbReference>
<protein>
    <recommendedName>
        <fullName evidence="15">HD domain-containing protein</fullName>
    </recommendedName>
</protein>
<evidence type="ECO:0000313" key="9">
    <source>
        <dbReference type="Proteomes" id="UP000535457"/>
    </source>
</evidence>
<dbReference type="EMBL" id="JACATG010000005">
    <property type="protein sequence ID" value="NWK13831.1"/>
    <property type="molecule type" value="Genomic_DNA"/>
</dbReference>
<evidence type="ECO:0000313" key="6">
    <source>
        <dbReference type="EMBL" id="NWK09551.1"/>
    </source>
</evidence>
<dbReference type="Proteomes" id="UP000559282">
    <property type="component" value="Unassembled WGS sequence"/>
</dbReference>
<comment type="caution">
    <text evidence="4">The sequence shown here is derived from an EMBL/GenBank/DDBJ whole genome shotgun (WGS) entry which is preliminary data.</text>
</comment>
<evidence type="ECO:0000313" key="1">
    <source>
        <dbReference type="EMBL" id="NWJ29221.1"/>
    </source>
</evidence>
<evidence type="ECO:0000313" key="12">
    <source>
        <dbReference type="Proteomes" id="UP000559282"/>
    </source>
</evidence>
<reference evidence="8 9" key="1">
    <citation type="journal article" date="2019" name="Environ. Microbiol.">
        <title>Genomics insights into ecotype formation of ammonia-oxidizing archaea in the deep ocean.</title>
        <authorList>
            <person name="Wang Y."/>
            <person name="Huang J.M."/>
            <person name="Cui G.J."/>
            <person name="Nunoura T."/>
            <person name="Takaki Y."/>
            <person name="Li W.L."/>
            <person name="Li J."/>
            <person name="Gao Z.M."/>
            <person name="Takai K."/>
            <person name="Zhang A.Q."/>
            <person name="Stepanauskas R."/>
        </authorList>
    </citation>
    <scope>NUCLEOTIDE SEQUENCE [LARGE SCALE GENOMIC DNA]</scope>
    <source>
        <strain evidence="6 11">D1a</strain>
        <strain evidence="2 14">L15a</strain>
        <strain evidence="7 9">L19a</strain>
        <strain evidence="5 12">T1C4</strain>
        <strain evidence="1 13">T1L11</strain>
        <strain evidence="4 10">T1L9</strain>
        <strain evidence="3 8">T3L1</strain>
    </source>
</reference>
<dbReference type="Proteomes" id="UP000520052">
    <property type="component" value="Unassembled WGS sequence"/>
</dbReference>
<evidence type="ECO:0000313" key="4">
    <source>
        <dbReference type="EMBL" id="NWK01358.1"/>
    </source>
</evidence>
<evidence type="ECO:0000313" key="13">
    <source>
        <dbReference type="Proteomes" id="UP000563820"/>
    </source>
</evidence>
<sequence length="429" mass="50508">MRKEILNLMVQNGLEDDCYVEMLDYTIDLFESQGLGTNYYGYHNINHELEVTYVSLLAIKQNKVEFTDEDIKYIYISALFHDFDPKKNVDKPHEKSVIKFISTDKKLRQLINATNIDLEIIKVLILRTTYPWSGEIKKNIEEQIKQCFQNSDLTRNNQQYQQHIMQMGEYLSVVDRISGYALGDFTKAMEMAKMNAHALAWKPSLIIRRSVAYFEELLNKEPKMVKGILKILPKEMRKNFFDTVLSFMRIRQQEITIQADYAYENLKLVPTIENMTTREEPNFIKTLFEIFLELPAPLQFKKVGFEKSIKDPQIIINTLRLNDKNGEIVGYVKGGPLEKYKLREEIRDENYGLGNTIFLEPLALKMGYWGLKGGSEMRHLFIMQACSMKYKYLTSFALRDVIKARIDKEQAEFVTQFDPERWDYYRIKI</sequence>
<gene>
    <name evidence="4" type="ORF">HX840_05610</name>
    <name evidence="5" type="ORF">HX847_04845</name>
    <name evidence="1" type="ORF">HX848_07585</name>
    <name evidence="6" type="ORF">HX852_07245</name>
    <name evidence="7" type="ORF">HX853_04255</name>
    <name evidence="3" type="ORF">HX854_06055</name>
    <name evidence="2" type="ORF">HX858_08005</name>
</gene>
<dbReference type="Gene3D" id="1.10.3210.10">
    <property type="entry name" value="Hypothetical protein af1432"/>
    <property type="match status" value="1"/>
</dbReference>
<dbReference type="EMBL" id="JACATJ010000013">
    <property type="protein sequence ID" value="NWK09551.1"/>
    <property type="molecule type" value="Genomic_DNA"/>
</dbReference>
<evidence type="ECO:0000313" key="2">
    <source>
        <dbReference type="EMBL" id="NWJ57675.1"/>
    </source>
</evidence>
<dbReference type="EMBL" id="JACATC010000007">
    <property type="protein sequence ID" value="NWJ84270.1"/>
    <property type="molecule type" value="Genomic_DNA"/>
</dbReference>
<evidence type="ECO:0000313" key="7">
    <source>
        <dbReference type="EMBL" id="NWK13831.1"/>
    </source>
</evidence>
<dbReference type="Proteomes" id="UP000575480">
    <property type="component" value="Unassembled WGS sequence"/>
</dbReference>
<reference evidence="4" key="2">
    <citation type="submission" date="2020-06" db="EMBL/GenBank/DDBJ databases">
        <authorList>
            <person name="Wang Y."/>
        </authorList>
    </citation>
    <scope>NUCLEOTIDE SEQUENCE</scope>
    <source>
        <strain evidence="6">D1a</strain>
        <strain evidence="2">L15a</strain>
        <strain evidence="7">L19a</strain>
        <strain evidence="5">T1C4</strain>
        <strain evidence="1">T1L11</strain>
        <strain evidence="4">T1L9</strain>
        <strain evidence="3">T3L1</strain>
    </source>
</reference>
<organism evidence="4 10">
    <name type="scientific">Marine Group I thaumarchaeote</name>
    <dbReference type="NCBI Taxonomy" id="2511932"/>
    <lineage>
        <taxon>Archaea</taxon>
        <taxon>Nitrososphaerota</taxon>
        <taxon>Marine Group I</taxon>
    </lineage>
</organism>